<keyword evidence="3" id="KW-1185">Reference proteome</keyword>
<name>A0A0X1U6M9_ANAPI</name>
<reference evidence="4" key="4">
    <citation type="submission" date="2016-11" db="EMBL/GenBank/DDBJ databases">
        <authorList>
            <person name="Jaros S."/>
            <person name="Januszkiewicz K."/>
            <person name="Wedrychowicz H."/>
        </authorList>
    </citation>
    <scope>NUCLEOTIDE SEQUENCE [LARGE SCALE GENOMIC DNA]</scope>
    <source>
        <strain evidence="4">DSM 1682</strain>
    </source>
</reference>
<gene>
    <name evidence="1" type="ORF">CPRO_10000</name>
    <name evidence="2" type="ORF">SAMN02745151_02230</name>
</gene>
<dbReference type="EMBL" id="FQUA01000010">
    <property type="protein sequence ID" value="SHE92200.1"/>
    <property type="molecule type" value="Genomic_DNA"/>
</dbReference>
<dbReference type="SUPFAM" id="SSF53474">
    <property type="entry name" value="alpha/beta-Hydrolases"/>
    <property type="match status" value="1"/>
</dbReference>
<reference evidence="2" key="3">
    <citation type="submission" date="2016-11" db="EMBL/GenBank/DDBJ databases">
        <authorList>
            <person name="Varghese N."/>
            <person name="Submissions S."/>
        </authorList>
    </citation>
    <scope>NUCLEOTIDE SEQUENCE</scope>
    <source>
        <strain evidence="2">DSM 1682</strain>
    </source>
</reference>
<dbReference type="Gene3D" id="3.40.50.1820">
    <property type="entry name" value="alpha/beta hydrolase"/>
    <property type="match status" value="1"/>
</dbReference>
<reference evidence="1 3" key="1">
    <citation type="journal article" date="2016" name="Genome Announc.">
        <title>Complete Genome Sequence of the Amino Acid-Fermenting Clostridium propionicum X2 (DSM 1682).</title>
        <authorList>
            <person name="Poehlein A."/>
            <person name="Schlien K."/>
            <person name="Chowdhury N.P."/>
            <person name="Gottschalk G."/>
            <person name="Buckel W."/>
            <person name="Daniel R."/>
        </authorList>
    </citation>
    <scope>NUCLEOTIDE SEQUENCE [LARGE SCALE GENOMIC DNA]</scope>
    <source>
        <strain evidence="1 3">X2</strain>
    </source>
</reference>
<dbReference type="Proteomes" id="UP000068026">
    <property type="component" value="Chromosome"/>
</dbReference>
<dbReference type="KEGG" id="cpro:CPRO_10000"/>
<reference evidence="3" key="2">
    <citation type="submission" date="2016-01" db="EMBL/GenBank/DDBJ databases">
        <authorList>
            <person name="Poehlein A."/>
            <person name="Schlien K."/>
            <person name="Gottschalk G."/>
            <person name="Buckel W."/>
            <person name="Daniel R."/>
        </authorList>
    </citation>
    <scope>NUCLEOTIDE SEQUENCE [LARGE SCALE GENOMIC DNA]</scope>
    <source>
        <strain evidence="3">X2</strain>
    </source>
</reference>
<evidence type="ECO:0000313" key="2">
    <source>
        <dbReference type="EMBL" id="SHE92200.1"/>
    </source>
</evidence>
<organism evidence="2 4">
    <name type="scientific">Anaerotignum propionicum DSM 1682</name>
    <dbReference type="NCBI Taxonomy" id="991789"/>
    <lineage>
        <taxon>Bacteria</taxon>
        <taxon>Bacillati</taxon>
        <taxon>Bacillota</taxon>
        <taxon>Clostridia</taxon>
        <taxon>Lachnospirales</taxon>
        <taxon>Anaerotignaceae</taxon>
        <taxon>Anaerotignum</taxon>
    </lineage>
</organism>
<sequence>MKIQPLDHEAIKETGWSDIYVSGYSQKVHIFHYRAGANCKNIIILHTPVTAIKNCYECFEQLGRIYSFNVFAVDYVPGEGECSGDTQDFTLPNMVANLDAMYEYVRVHYSDDIHLLGYTGAGGIMAQYYLGTGPKFKSFAQFACGIYGDTTPLGLPKAFVKSAMRILRLLVKIKPTLSMPFTPPSAKGYHAELDNEFYKTILVRDPNFFALKINSLLRILECMAGKESLLKVPITCPTLVFKTLHDRYFSSDYFDRYYNSLTCEKKLVEIDDSHNSYFITPEPFMKEIAAWVNCH</sequence>
<accession>A0A0X1U6M9</accession>
<dbReference type="AlphaFoldDB" id="A0A0X1U6M9"/>
<dbReference type="EMBL" id="CP014223">
    <property type="protein sequence ID" value="AMJ40595.1"/>
    <property type="molecule type" value="Genomic_DNA"/>
</dbReference>
<evidence type="ECO:0000313" key="3">
    <source>
        <dbReference type="Proteomes" id="UP000068026"/>
    </source>
</evidence>
<dbReference type="RefSeq" id="WP_236782389.1">
    <property type="nucleotide sequence ID" value="NZ_CP014223.1"/>
</dbReference>
<evidence type="ECO:0000313" key="4">
    <source>
        <dbReference type="Proteomes" id="UP000184204"/>
    </source>
</evidence>
<evidence type="ECO:0000313" key="1">
    <source>
        <dbReference type="EMBL" id="AMJ40595.1"/>
    </source>
</evidence>
<proteinExistence type="predicted"/>
<dbReference type="Proteomes" id="UP000184204">
    <property type="component" value="Unassembled WGS sequence"/>
</dbReference>
<protein>
    <submittedName>
        <fullName evidence="2">Pimeloyl-ACP methyl ester carboxylesterase</fullName>
    </submittedName>
</protein>
<dbReference type="InterPro" id="IPR029058">
    <property type="entry name" value="AB_hydrolase_fold"/>
</dbReference>